<comment type="caution">
    <text evidence="1">The sequence shown here is derived from an EMBL/GenBank/DDBJ whole genome shotgun (WGS) entry which is preliminary data.</text>
</comment>
<evidence type="ECO:0000313" key="2">
    <source>
        <dbReference type="Proteomes" id="UP000614216"/>
    </source>
</evidence>
<gene>
    <name evidence="1" type="ORF">JMN32_13225</name>
</gene>
<proteinExistence type="predicted"/>
<evidence type="ECO:0000313" key="1">
    <source>
        <dbReference type="EMBL" id="MBL6447276.1"/>
    </source>
</evidence>
<organism evidence="1 2">
    <name type="scientific">Fulvivirga marina</name>
    <dbReference type="NCBI Taxonomy" id="2494733"/>
    <lineage>
        <taxon>Bacteria</taxon>
        <taxon>Pseudomonadati</taxon>
        <taxon>Bacteroidota</taxon>
        <taxon>Cytophagia</taxon>
        <taxon>Cytophagales</taxon>
        <taxon>Fulvivirgaceae</taxon>
        <taxon>Fulvivirga</taxon>
    </lineage>
</organism>
<dbReference type="EMBL" id="JAEUGD010000042">
    <property type="protein sequence ID" value="MBL6447276.1"/>
    <property type="molecule type" value="Genomic_DNA"/>
</dbReference>
<dbReference type="AlphaFoldDB" id="A0A937FZD4"/>
<sequence length="135" mass="15694">MEIILAGMKYFITTILLATTISLQAQVEHNFEMEPSNTNCHELPEKFDSPSQAIDVIEKSTFRLTQSIKISRYYSPKAAFFYSCDGQTGYLIVDLKDDRRKIYQNIPQEVWDEFSNTNDPIGYYSTHIDKKYESL</sequence>
<keyword evidence="2" id="KW-1185">Reference proteome</keyword>
<name>A0A937FZD4_9BACT</name>
<dbReference type="Proteomes" id="UP000614216">
    <property type="component" value="Unassembled WGS sequence"/>
</dbReference>
<reference evidence="1" key="1">
    <citation type="submission" date="2021-01" db="EMBL/GenBank/DDBJ databases">
        <title>Fulvivirga kasyanovii gen. nov., sp nov., a novel member of the phylum Bacteroidetes isolated from seawater in a mussel farm.</title>
        <authorList>
            <person name="Zhao L.-H."/>
            <person name="Wang Z.-J."/>
        </authorList>
    </citation>
    <scope>NUCLEOTIDE SEQUENCE</scope>
    <source>
        <strain evidence="1">29W222</strain>
    </source>
</reference>
<accession>A0A937FZD4</accession>
<protein>
    <submittedName>
        <fullName evidence="1">KTSC domain-containing protein</fullName>
    </submittedName>
</protein>